<proteinExistence type="predicted"/>
<reference evidence="2" key="1">
    <citation type="submission" date="2015-11" db="EMBL/GenBank/DDBJ databases">
        <title>De novo transcriptome assembly of four potential Pierce s Disease insect vectors from Arizona vineyards.</title>
        <authorList>
            <person name="Tassone E.E."/>
        </authorList>
    </citation>
    <scope>NUCLEOTIDE SEQUENCE</scope>
</reference>
<evidence type="ECO:0000259" key="1">
    <source>
        <dbReference type="Pfam" id="PF01370"/>
    </source>
</evidence>
<dbReference type="InterPro" id="IPR001509">
    <property type="entry name" value="Epimerase_deHydtase"/>
</dbReference>
<dbReference type="SUPFAM" id="SSF51735">
    <property type="entry name" value="NAD(P)-binding Rossmann-fold domains"/>
    <property type="match status" value="1"/>
</dbReference>
<dbReference type="CDD" id="cd08946">
    <property type="entry name" value="SDR_e"/>
    <property type="match status" value="1"/>
</dbReference>
<dbReference type="InterPro" id="IPR050177">
    <property type="entry name" value="Lipid_A_modif_metabolic_enz"/>
</dbReference>
<dbReference type="PANTHER" id="PTHR43245:SF11">
    <property type="entry name" value="LD23561P"/>
    <property type="match status" value="1"/>
</dbReference>
<sequence>MAENVVKPRVIIFGGCGFVGRNLVEYMITNELVSGLRVVDKVPPQIAWLNKQLQDIFDDPLVEFKSVNLIIQGAAELAFENGDFEYAINCAGETKLGQTEQVYEEGVYKVSVNCASAAAKHGVKRFLEVSSGQVDSNEKVEHKESDPVKPWTKVAKYKLQVESYLKTIPGLKYTIIRPAIVYGTGDRSGLTPRLVLGCIYQHLGESMKLLWSRDLVMNTVHVRDVCRALWFLSQRDDTVGQVYNVVDDSHTTQGSVTEIISDIYNINYDYYGNILSTICKGDLSVVVEEANDKHMGPWAEVCRVAKVENTPLSPYIHQELLDKKHLHLSNEKLKATGFTLTQPVLTKQLLLQIIDDFAEMKLFPRMITT</sequence>
<dbReference type="AlphaFoldDB" id="A0A1B6M4V8"/>
<dbReference type="Pfam" id="PF01370">
    <property type="entry name" value="Epimerase"/>
    <property type="match status" value="1"/>
</dbReference>
<dbReference type="Gene3D" id="3.40.50.720">
    <property type="entry name" value="NAD(P)-binding Rossmann-like Domain"/>
    <property type="match status" value="1"/>
</dbReference>
<dbReference type="PANTHER" id="PTHR43245">
    <property type="entry name" value="BIFUNCTIONAL POLYMYXIN RESISTANCE PROTEIN ARNA"/>
    <property type="match status" value="1"/>
</dbReference>
<dbReference type="EMBL" id="GEBQ01009018">
    <property type="protein sequence ID" value="JAT30959.1"/>
    <property type="molecule type" value="Transcribed_RNA"/>
</dbReference>
<dbReference type="InterPro" id="IPR036291">
    <property type="entry name" value="NAD(P)-bd_dom_sf"/>
</dbReference>
<accession>A0A1B6M4V8</accession>
<feature type="domain" description="NAD-dependent epimerase/dehydratase" evidence="1">
    <location>
        <begin position="10"/>
        <end position="245"/>
    </location>
</feature>
<organism evidence="2">
    <name type="scientific">Graphocephala atropunctata</name>
    <dbReference type="NCBI Taxonomy" id="36148"/>
    <lineage>
        <taxon>Eukaryota</taxon>
        <taxon>Metazoa</taxon>
        <taxon>Ecdysozoa</taxon>
        <taxon>Arthropoda</taxon>
        <taxon>Hexapoda</taxon>
        <taxon>Insecta</taxon>
        <taxon>Pterygota</taxon>
        <taxon>Neoptera</taxon>
        <taxon>Paraneoptera</taxon>
        <taxon>Hemiptera</taxon>
        <taxon>Auchenorrhyncha</taxon>
        <taxon>Membracoidea</taxon>
        <taxon>Cicadellidae</taxon>
        <taxon>Cicadellinae</taxon>
        <taxon>Cicadellini</taxon>
        <taxon>Graphocephala</taxon>
    </lineage>
</organism>
<protein>
    <recommendedName>
        <fullName evidence="1">NAD-dependent epimerase/dehydratase domain-containing protein</fullName>
    </recommendedName>
</protein>
<gene>
    <name evidence="2" type="ORF">g.7500</name>
</gene>
<evidence type="ECO:0000313" key="2">
    <source>
        <dbReference type="EMBL" id="JAT30959.1"/>
    </source>
</evidence>
<name>A0A1B6M4V8_9HEMI</name>